<dbReference type="SUPFAM" id="SSF53448">
    <property type="entry name" value="Nucleotide-diphospho-sugar transferases"/>
    <property type="match status" value="1"/>
</dbReference>
<dbReference type="Gene3D" id="3.90.550.10">
    <property type="entry name" value="Spore Coat Polysaccharide Biosynthesis Protein SpsA, Chain A"/>
    <property type="match status" value="1"/>
</dbReference>
<dbReference type="InterPro" id="IPR004446">
    <property type="entry name" value="Heptose_bisP_phosphatase"/>
</dbReference>
<dbReference type="RefSeq" id="WP_353646475.1">
    <property type="nucleotide sequence ID" value="NZ_CP159256.1"/>
</dbReference>
<dbReference type="InterPro" id="IPR036412">
    <property type="entry name" value="HAD-like_sf"/>
</dbReference>
<protein>
    <recommendedName>
        <fullName evidence="9">D,D-heptose 1,7-bisphosphate phosphatase</fullName>
    </recommendedName>
</protein>
<dbReference type="CDD" id="cd07503">
    <property type="entry name" value="HAD_HisB-N"/>
    <property type="match status" value="1"/>
</dbReference>
<accession>A0AAU8D1B0</accession>
<dbReference type="InterPro" id="IPR029044">
    <property type="entry name" value="Nucleotide-diphossugar_trans"/>
</dbReference>
<dbReference type="Pfam" id="PF08645">
    <property type="entry name" value="PNK3P"/>
    <property type="match status" value="1"/>
</dbReference>
<dbReference type="InterPro" id="IPR013954">
    <property type="entry name" value="PNK3P"/>
</dbReference>
<keyword evidence="6" id="KW-0479">Metal-binding</keyword>
<dbReference type="EMBL" id="CP159256">
    <property type="protein sequence ID" value="XCG52267.1"/>
    <property type="molecule type" value="Genomic_DNA"/>
</dbReference>
<dbReference type="Pfam" id="PF00483">
    <property type="entry name" value="NTP_transferase"/>
    <property type="match status" value="1"/>
</dbReference>
<dbReference type="GO" id="GO:0016791">
    <property type="term" value="F:phosphatase activity"/>
    <property type="evidence" value="ECO:0007669"/>
    <property type="project" value="InterPro"/>
</dbReference>
<evidence type="ECO:0000256" key="8">
    <source>
        <dbReference type="ARBA" id="ARBA00023277"/>
    </source>
</evidence>
<comment type="subcellular location">
    <subcellularLocation>
        <location evidence="2">Cytoplasm</location>
    </subcellularLocation>
</comment>
<dbReference type="GO" id="GO:0046872">
    <property type="term" value="F:metal ion binding"/>
    <property type="evidence" value="ECO:0007669"/>
    <property type="project" value="UniProtKB-KW"/>
</dbReference>
<dbReference type="GO" id="GO:0005975">
    <property type="term" value="P:carbohydrate metabolic process"/>
    <property type="evidence" value="ECO:0007669"/>
    <property type="project" value="InterPro"/>
</dbReference>
<dbReference type="AlphaFoldDB" id="A0AAU8D1B0"/>
<keyword evidence="11" id="KW-0614">Plasmid</keyword>
<evidence type="ECO:0000256" key="5">
    <source>
        <dbReference type="ARBA" id="ARBA00022490"/>
    </source>
</evidence>
<dbReference type="InterPro" id="IPR023214">
    <property type="entry name" value="HAD_sf"/>
</dbReference>
<name>A0AAU8D1B0_9HYPH</name>
<organism evidence="11">
    <name type="scientific">Mesorhizobium sp. WSM2240</name>
    <dbReference type="NCBI Taxonomy" id="3228851"/>
    <lineage>
        <taxon>Bacteria</taxon>
        <taxon>Pseudomonadati</taxon>
        <taxon>Pseudomonadota</taxon>
        <taxon>Alphaproteobacteria</taxon>
        <taxon>Hyphomicrobiales</taxon>
        <taxon>Phyllobacteriaceae</taxon>
        <taxon>Mesorhizobium</taxon>
    </lineage>
</organism>
<evidence type="ECO:0000313" key="11">
    <source>
        <dbReference type="EMBL" id="XCG52267.1"/>
    </source>
</evidence>
<dbReference type="PANTHER" id="PTHR42891">
    <property type="entry name" value="D-GLYCERO-BETA-D-MANNO-HEPTOSE-1,7-BISPHOSPHATE 7-PHOSPHATASE"/>
    <property type="match status" value="1"/>
</dbReference>
<sequence length="424" mass="47951">MNIRLAPSAPAAEELPLAVIEGRTYRRPRQAVILAGGRGTRMRPVTLDRPKPMVPVLGRPFLEYQIEQLRQEGFEKVLLLLGYLPDVVMNHFGEGSRFGIKIEYAVTGPDDLTSSRVSNARHLIEPCFLLLYCDNYWPMRMHRLWQRFRAAGKPGMITVYANKDRYSRGNVILDANDNVAVFDRLRTTPGLEGVEISYAILTDLALELLPDSETLFEEAIYTPLTMQRRLAAYVSEHRYYSVGSIQRLPATERFMKREKTILVDRDGVLNRKPPRAQYVCSWDQWEWLEGAKEALAMLNKAGYRVIVISNQAGIARGAVTAADLESIHQRMCAEAGAAGGKITAIYHCPHGWDDGCACRKPKPGMLYEAQRDFDLDLTRTLFIGDDERDHQAADAADCLYAYVSDQCSLLDLTRQLLKQGHRQT</sequence>
<comment type="subunit">
    <text evidence="4">Monomer.</text>
</comment>
<evidence type="ECO:0000256" key="3">
    <source>
        <dbReference type="ARBA" id="ARBA00005628"/>
    </source>
</evidence>
<dbReference type="InterPro" id="IPR006549">
    <property type="entry name" value="HAD-SF_hydro_IIIA"/>
</dbReference>
<gene>
    <name evidence="11" type="ORF">ABVK50_32825</name>
</gene>
<dbReference type="InterPro" id="IPR005835">
    <property type="entry name" value="NTP_transferase_dom"/>
</dbReference>
<dbReference type="GO" id="GO:0005737">
    <property type="term" value="C:cytoplasm"/>
    <property type="evidence" value="ECO:0007669"/>
    <property type="project" value="UniProtKB-SubCell"/>
</dbReference>
<evidence type="ECO:0000256" key="6">
    <source>
        <dbReference type="ARBA" id="ARBA00022723"/>
    </source>
</evidence>
<evidence type="ECO:0000259" key="10">
    <source>
        <dbReference type="Pfam" id="PF00483"/>
    </source>
</evidence>
<feature type="domain" description="Nucleotidyl transferase" evidence="10">
    <location>
        <begin position="31"/>
        <end position="180"/>
    </location>
</feature>
<keyword evidence="8" id="KW-0119">Carbohydrate metabolism</keyword>
<keyword evidence="5" id="KW-0963">Cytoplasm</keyword>
<evidence type="ECO:0000256" key="7">
    <source>
        <dbReference type="ARBA" id="ARBA00022801"/>
    </source>
</evidence>
<keyword evidence="7 11" id="KW-0378">Hydrolase</keyword>
<dbReference type="PANTHER" id="PTHR42891:SF1">
    <property type="entry name" value="D-GLYCERO-BETA-D-MANNO-HEPTOSE-1,7-BISPHOSPHATE 7-PHOSPHATASE"/>
    <property type="match status" value="1"/>
</dbReference>
<dbReference type="InterPro" id="IPR006543">
    <property type="entry name" value="Histidinol-phos"/>
</dbReference>
<geneLocation type="plasmid" evidence="11">
    <name>pMk2240A</name>
</geneLocation>
<evidence type="ECO:0000256" key="9">
    <source>
        <dbReference type="ARBA" id="ARBA00031828"/>
    </source>
</evidence>
<proteinExistence type="inferred from homology"/>
<evidence type="ECO:0000256" key="1">
    <source>
        <dbReference type="ARBA" id="ARBA00001946"/>
    </source>
</evidence>
<comment type="similarity">
    <text evidence="3">Belongs to the GmhB family.</text>
</comment>
<comment type="cofactor">
    <cofactor evidence="1">
        <name>Mg(2+)</name>
        <dbReference type="ChEBI" id="CHEBI:18420"/>
    </cofactor>
</comment>
<dbReference type="NCBIfam" id="TIGR01656">
    <property type="entry name" value="Histidinol-ppas"/>
    <property type="match status" value="1"/>
</dbReference>
<evidence type="ECO:0000256" key="2">
    <source>
        <dbReference type="ARBA" id="ARBA00004496"/>
    </source>
</evidence>
<dbReference type="NCBIfam" id="TIGR01662">
    <property type="entry name" value="HAD-SF-IIIA"/>
    <property type="match status" value="1"/>
</dbReference>
<reference evidence="11" key="1">
    <citation type="submission" date="2024-06" db="EMBL/GenBank/DDBJ databases">
        <title>Mesorhizobium karijinii sp. nov., a symbiont of the iconic Swainsona formosa from arid Australia.</title>
        <authorList>
            <person name="Hill Y.J."/>
            <person name="Watkin E.L.J."/>
            <person name="O'Hara G.W."/>
            <person name="Terpolilli J."/>
            <person name="Tye M.L."/>
            <person name="Kohlmeier M.G."/>
        </authorList>
    </citation>
    <scope>NUCLEOTIDE SEQUENCE</scope>
    <source>
        <strain evidence="11">WSM2240</strain>
        <plasmid evidence="11">pMk2240A</plasmid>
    </source>
</reference>
<evidence type="ECO:0000256" key="4">
    <source>
        <dbReference type="ARBA" id="ARBA00011245"/>
    </source>
</evidence>
<dbReference type="SUPFAM" id="SSF56784">
    <property type="entry name" value="HAD-like"/>
    <property type="match status" value="1"/>
</dbReference>
<dbReference type="Gene3D" id="3.40.50.1000">
    <property type="entry name" value="HAD superfamily/HAD-like"/>
    <property type="match status" value="1"/>
</dbReference>